<keyword evidence="3" id="KW-1185">Reference proteome</keyword>
<reference evidence="2 3" key="1">
    <citation type="submission" date="2017-11" db="EMBL/GenBank/DDBJ databases">
        <title>Draft genome sequence of Mitsuaria sp. HWN-4.</title>
        <authorList>
            <person name="Gundlapally S.R."/>
        </authorList>
    </citation>
    <scope>NUCLEOTIDE SEQUENCE [LARGE SCALE GENOMIC DNA]</scope>
    <source>
        <strain evidence="2 3">HWN-4</strain>
    </source>
</reference>
<dbReference type="RefSeq" id="WP_099863362.1">
    <property type="nucleotide sequence ID" value="NZ_PEOG01000067.1"/>
</dbReference>
<comment type="caution">
    <text evidence="2">The sequence shown here is derived from an EMBL/GenBank/DDBJ whole genome shotgun (WGS) entry which is preliminary data.</text>
</comment>
<evidence type="ECO:0000256" key="1">
    <source>
        <dbReference type="SAM" id="SignalP"/>
    </source>
</evidence>
<sequence length="223" mass="24853">MQRRSLIAAATAMPVVMALPSRGQAQTLAAEQQWFIFLETGRPVPEDKAAVAAMQAGHLENFKRLFADGKLFAAGPMRDPARVKRGIVVVQAPNRQVLMSYFQSDEYVREGYMTVNAQPATVHQALNHTGIDPNGIEEHRIVLFSRAEEKDREAVPVFLKRALDEGVIGAWYSLEDGPIGEVVFMRGTDETALRKTMVEYPGLSDQRVTMKIWAQWLGKGVLK</sequence>
<dbReference type="SUPFAM" id="SSF54909">
    <property type="entry name" value="Dimeric alpha+beta barrel"/>
    <property type="match status" value="1"/>
</dbReference>
<gene>
    <name evidence="2" type="ORF">CS062_20135</name>
</gene>
<feature type="signal peptide" evidence="1">
    <location>
        <begin position="1"/>
        <end position="25"/>
    </location>
</feature>
<dbReference type="AlphaFoldDB" id="A0A2G9C754"/>
<dbReference type="Proteomes" id="UP000231501">
    <property type="component" value="Unassembled WGS sequence"/>
</dbReference>
<evidence type="ECO:0000313" key="2">
    <source>
        <dbReference type="EMBL" id="PIM51379.1"/>
    </source>
</evidence>
<evidence type="ECO:0008006" key="4">
    <source>
        <dbReference type="Google" id="ProtNLM"/>
    </source>
</evidence>
<accession>A0A2G9C754</accession>
<organism evidence="2 3">
    <name type="scientific">Roseateles chitinivorans</name>
    <dbReference type="NCBI Taxonomy" id="2917965"/>
    <lineage>
        <taxon>Bacteria</taxon>
        <taxon>Pseudomonadati</taxon>
        <taxon>Pseudomonadota</taxon>
        <taxon>Betaproteobacteria</taxon>
        <taxon>Burkholderiales</taxon>
        <taxon>Sphaerotilaceae</taxon>
        <taxon>Roseateles</taxon>
    </lineage>
</organism>
<evidence type="ECO:0000313" key="3">
    <source>
        <dbReference type="Proteomes" id="UP000231501"/>
    </source>
</evidence>
<proteinExistence type="predicted"/>
<feature type="chain" id="PRO_5013573980" description="YCII-related domain-containing protein" evidence="1">
    <location>
        <begin position="26"/>
        <end position="223"/>
    </location>
</feature>
<keyword evidence="1" id="KW-0732">Signal</keyword>
<protein>
    <recommendedName>
        <fullName evidence="4">YCII-related domain-containing protein</fullName>
    </recommendedName>
</protein>
<dbReference type="InterPro" id="IPR011008">
    <property type="entry name" value="Dimeric_a/b-barrel"/>
</dbReference>
<dbReference type="Gene3D" id="3.30.70.1060">
    <property type="entry name" value="Dimeric alpha+beta barrel"/>
    <property type="match status" value="1"/>
</dbReference>
<dbReference type="EMBL" id="PEOG01000067">
    <property type="protein sequence ID" value="PIM51379.1"/>
    <property type="molecule type" value="Genomic_DNA"/>
</dbReference>
<dbReference type="OrthoDB" id="9153032at2"/>
<name>A0A2G9C754_9BURK</name>